<feature type="non-terminal residue" evidence="1">
    <location>
        <position position="75"/>
    </location>
</feature>
<sequence length="75" mass="8809">KSFSCILTCSWEHNERNESCRTLKTLIMFSTSLYTTKITEVVLSLRILDNFLPILRKRRLSCMTNNHHSEALISY</sequence>
<gene>
    <name evidence="1" type="ORF">L9F63_000325</name>
</gene>
<comment type="caution">
    <text evidence="1">The sequence shown here is derived from an EMBL/GenBank/DDBJ whole genome shotgun (WGS) entry which is preliminary data.</text>
</comment>
<reference evidence="1" key="2">
    <citation type="submission" date="2023-05" db="EMBL/GenBank/DDBJ databases">
        <authorList>
            <person name="Fouks B."/>
        </authorList>
    </citation>
    <scope>NUCLEOTIDE SEQUENCE</scope>
    <source>
        <strain evidence="1">Stay&amp;Tobe</strain>
        <tissue evidence="1">Testes</tissue>
    </source>
</reference>
<proteinExistence type="predicted"/>
<evidence type="ECO:0000313" key="2">
    <source>
        <dbReference type="Proteomes" id="UP001233999"/>
    </source>
</evidence>
<dbReference type="AlphaFoldDB" id="A0AAD8AMR6"/>
<dbReference type="EMBL" id="JASPKZ010000013">
    <property type="protein sequence ID" value="KAJ9601486.1"/>
    <property type="molecule type" value="Genomic_DNA"/>
</dbReference>
<protein>
    <submittedName>
        <fullName evidence="1">Uncharacterized protein</fullName>
    </submittedName>
</protein>
<keyword evidence="2" id="KW-1185">Reference proteome</keyword>
<accession>A0AAD8AMR6</accession>
<feature type="non-terminal residue" evidence="1">
    <location>
        <position position="1"/>
    </location>
</feature>
<name>A0AAD8AMR6_DIPPU</name>
<dbReference type="Proteomes" id="UP001233999">
    <property type="component" value="Unassembled WGS sequence"/>
</dbReference>
<organism evidence="1 2">
    <name type="scientific">Diploptera punctata</name>
    <name type="common">Pacific beetle cockroach</name>
    <dbReference type="NCBI Taxonomy" id="6984"/>
    <lineage>
        <taxon>Eukaryota</taxon>
        <taxon>Metazoa</taxon>
        <taxon>Ecdysozoa</taxon>
        <taxon>Arthropoda</taxon>
        <taxon>Hexapoda</taxon>
        <taxon>Insecta</taxon>
        <taxon>Pterygota</taxon>
        <taxon>Neoptera</taxon>
        <taxon>Polyneoptera</taxon>
        <taxon>Dictyoptera</taxon>
        <taxon>Blattodea</taxon>
        <taxon>Blaberoidea</taxon>
        <taxon>Blaberidae</taxon>
        <taxon>Diplopterinae</taxon>
        <taxon>Diploptera</taxon>
    </lineage>
</organism>
<evidence type="ECO:0000313" key="1">
    <source>
        <dbReference type="EMBL" id="KAJ9601486.1"/>
    </source>
</evidence>
<reference evidence="1" key="1">
    <citation type="journal article" date="2023" name="IScience">
        <title>Live-bearing cockroach genome reveals convergent evolutionary mechanisms linked to viviparity in insects and beyond.</title>
        <authorList>
            <person name="Fouks B."/>
            <person name="Harrison M.C."/>
            <person name="Mikhailova A.A."/>
            <person name="Marchal E."/>
            <person name="English S."/>
            <person name="Carruthers M."/>
            <person name="Jennings E.C."/>
            <person name="Chiamaka E.L."/>
            <person name="Frigard R.A."/>
            <person name="Pippel M."/>
            <person name="Attardo G.M."/>
            <person name="Benoit J.B."/>
            <person name="Bornberg-Bauer E."/>
            <person name="Tobe S.S."/>
        </authorList>
    </citation>
    <scope>NUCLEOTIDE SEQUENCE</scope>
    <source>
        <strain evidence="1">Stay&amp;Tobe</strain>
    </source>
</reference>